<reference evidence="2 3" key="1">
    <citation type="submission" date="2023-09" db="EMBL/GenBank/DDBJ databases">
        <title>Genomes of two closely related lineages of the louse Polyplax serrata with different host specificities.</title>
        <authorList>
            <person name="Martinu J."/>
            <person name="Tarabai H."/>
            <person name="Stefka J."/>
            <person name="Hypsa V."/>
        </authorList>
    </citation>
    <scope>NUCLEOTIDE SEQUENCE [LARGE SCALE GENOMIC DNA]</scope>
    <source>
        <strain evidence="2">98ZLc_SE</strain>
    </source>
</reference>
<dbReference type="Proteomes" id="UP001359485">
    <property type="component" value="Unassembled WGS sequence"/>
</dbReference>
<dbReference type="PANTHER" id="PTHR34929">
    <property type="entry name" value="ZGC:153157"/>
    <property type="match status" value="1"/>
</dbReference>
<keyword evidence="1" id="KW-0472">Membrane</keyword>
<name>A0ABR1AK69_POLSC</name>
<dbReference type="EMBL" id="JAWJWF010000047">
    <property type="protein sequence ID" value="KAK6621661.1"/>
    <property type="molecule type" value="Genomic_DNA"/>
</dbReference>
<proteinExistence type="predicted"/>
<feature type="transmembrane region" description="Helical" evidence="1">
    <location>
        <begin position="44"/>
        <end position="71"/>
    </location>
</feature>
<dbReference type="InterPro" id="IPR029162">
    <property type="entry name" value="InaF-motif"/>
</dbReference>
<organism evidence="2 3">
    <name type="scientific">Polyplax serrata</name>
    <name type="common">Common mouse louse</name>
    <dbReference type="NCBI Taxonomy" id="468196"/>
    <lineage>
        <taxon>Eukaryota</taxon>
        <taxon>Metazoa</taxon>
        <taxon>Ecdysozoa</taxon>
        <taxon>Arthropoda</taxon>
        <taxon>Hexapoda</taxon>
        <taxon>Insecta</taxon>
        <taxon>Pterygota</taxon>
        <taxon>Neoptera</taxon>
        <taxon>Paraneoptera</taxon>
        <taxon>Psocodea</taxon>
        <taxon>Troctomorpha</taxon>
        <taxon>Phthiraptera</taxon>
        <taxon>Anoplura</taxon>
        <taxon>Polyplacidae</taxon>
        <taxon>Polyplax</taxon>
    </lineage>
</organism>
<evidence type="ECO:0000313" key="3">
    <source>
        <dbReference type="Proteomes" id="UP001359485"/>
    </source>
</evidence>
<sequence length="125" mass="14002">MEEAKMSKNTGRRGSLNGAISSDIKFAGNDNKVKMYEPKHRRKLVRVLTVVAYVFSVSLAAIILSLFYMFIYSPGKSSVLNGHDAANMYNDSFGSYEKEEPRALPLSESETQAPKLKEKIIGKFF</sequence>
<dbReference type="Pfam" id="PF15018">
    <property type="entry name" value="InaF-motif"/>
    <property type="match status" value="1"/>
</dbReference>
<protein>
    <submittedName>
        <fullName evidence="2">Uncharacterized protein</fullName>
    </submittedName>
</protein>
<evidence type="ECO:0000313" key="2">
    <source>
        <dbReference type="EMBL" id="KAK6621661.1"/>
    </source>
</evidence>
<keyword evidence="1" id="KW-1133">Transmembrane helix</keyword>
<gene>
    <name evidence="2" type="ORF">RUM44_001468</name>
</gene>
<accession>A0ABR1AK69</accession>
<keyword evidence="3" id="KW-1185">Reference proteome</keyword>
<keyword evidence="1" id="KW-0812">Transmembrane</keyword>
<comment type="caution">
    <text evidence="2">The sequence shown here is derived from an EMBL/GenBank/DDBJ whole genome shotgun (WGS) entry which is preliminary data.</text>
</comment>
<evidence type="ECO:0000256" key="1">
    <source>
        <dbReference type="SAM" id="Phobius"/>
    </source>
</evidence>
<dbReference type="PANTHER" id="PTHR34929:SF1">
    <property type="entry name" value="INAF MOTIF CONTAINING 2"/>
    <property type="match status" value="1"/>
</dbReference>